<evidence type="ECO:0000256" key="2">
    <source>
        <dbReference type="ARBA" id="ARBA00022685"/>
    </source>
</evidence>
<evidence type="ECO:0000313" key="8">
    <source>
        <dbReference type="EMBL" id="VDP41937.1"/>
    </source>
</evidence>
<dbReference type="Pfam" id="PF00082">
    <property type="entry name" value="Peptidase_S8"/>
    <property type="match status" value="1"/>
</dbReference>
<dbReference type="GO" id="GO:0004252">
    <property type="term" value="F:serine-type endopeptidase activity"/>
    <property type="evidence" value="ECO:0007669"/>
    <property type="project" value="InterPro"/>
</dbReference>
<dbReference type="InterPro" id="IPR036852">
    <property type="entry name" value="Peptidase_S8/S53_dom_sf"/>
</dbReference>
<keyword evidence="2" id="KW-0165">Cleavage on pair of basic residues</keyword>
<keyword evidence="9" id="KW-1185">Reference proteome</keyword>
<organism evidence="8 9">
    <name type="scientific">Schistosoma mattheei</name>
    <dbReference type="NCBI Taxonomy" id="31246"/>
    <lineage>
        <taxon>Eukaryota</taxon>
        <taxon>Metazoa</taxon>
        <taxon>Spiralia</taxon>
        <taxon>Lophotrochozoa</taxon>
        <taxon>Platyhelminthes</taxon>
        <taxon>Trematoda</taxon>
        <taxon>Digenea</taxon>
        <taxon>Strigeidida</taxon>
        <taxon>Schistosomatoidea</taxon>
        <taxon>Schistosomatidae</taxon>
        <taxon>Schistosoma</taxon>
    </lineage>
</organism>
<dbReference type="GO" id="GO:0005802">
    <property type="term" value="C:trans-Golgi network"/>
    <property type="evidence" value="ECO:0007669"/>
    <property type="project" value="TreeGrafter"/>
</dbReference>
<dbReference type="GO" id="GO:0000139">
    <property type="term" value="C:Golgi membrane"/>
    <property type="evidence" value="ECO:0007669"/>
    <property type="project" value="TreeGrafter"/>
</dbReference>
<dbReference type="PROSITE" id="PS51892">
    <property type="entry name" value="SUBTILASE"/>
    <property type="match status" value="1"/>
</dbReference>
<feature type="domain" description="P/Homo B" evidence="7">
    <location>
        <begin position="285"/>
        <end position="448"/>
    </location>
</feature>
<dbReference type="EMBL" id="UZAL01028541">
    <property type="protein sequence ID" value="VDP41937.1"/>
    <property type="molecule type" value="Genomic_DNA"/>
</dbReference>
<evidence type="ECO:0000313" key="9">
    <source>
        <dbReference type="Proteomes" id="UP000269396"/>
    </source>
</evidence>
<dbReference type="Gene3D" id="2.60.120.260">
    <property type="entry name" value="Galactose-binding domain-like"/>
    <property type="match status" value="1"/>
</dbReference>
<evidence type="ECO:0000259" key="7">
    <source>
        <dbReference type="PROSITE" id="PS51829"/>
    </source>
</evidence>
<name>A0A3P8CQF7_9TREM</name>
<reference evidence="8 9" key="1">
    <citation type="submission" date="2018-11" db="EMBL/GenBank/DDBJ databases">
        <authorList>
            <consortium name="Pathogen Informatics"/>
        </authorList>
    </citation>
    <scope>NUCLEOTIDE SEQUENCE [LARGE SCALE GENOMIC DNA]</scope>
    <source>
        <strain>Denwood</strain>
        <strain evidence="9">Zambia</strain>
    </source>
</reference>
<dbReference type="AlphaFoldDB" id="A0A3P8CQF7"/>
<protein>
    <recommendedName>
        <fullName evidence="7">P/Homo B domain-containing protein</fullName>
    </recommendedName>
</protein>
<evidence type="ECO:0000256" key="4">
    <source>
        <dbReference type="ARBA" id="ARBA00022825"/>
    </source>
</evidence>
<comment type="similarity">
    <text evidence="6">Belongs to the peptidase S8 family.</text>
</comment>
<sequence length="468" mass="52558">MLFFKGRRGFGNIYVWASGNGGSLDDSCACDGYSSSPFTLSVSGVSESNTRPWTLGISVSYGLHDEYTNGSTTDLGHDCTRMHSGTSACAPMAAGIIALLLEAKITRADDMLLQIQMVGERSKYKRAVINAVPWKPVSNDWFIRYLFLQDTGAHVHHWFEIRLKRQTFAFRPLIFVNNTPSTRRQWVGLPLAEAIYAWSCESISIGRAGSPHSRPYQGIWGQSFTYSGRLSWRDVQYITLLTANPKPFKDGNFTKNAVGRQYSQLYGYGLMDAGKMVRLGELWRGVPPHHRCTSNVIDVQKNLGGKFNHTLFLNFSGCQPKSRNSDSSNKLNKRWTSENGTPIRYLEHVQVYADIVYERRGLLQLSVISPSGTLSVLLPPRTHDEHSGNIAMLRWPVTTVQFWGENAVGTWQIRLDSIVGSEISRADPDNIKGFWRSVWIVAYGTDEFPIRLKPPTPERPPPPVCFLA</sequence>
<keyword evidence="3" id="KW-0378">Hydrolase</keyword>
<dbReference type="Pfam" id="PF01483">
    <property type="entry name" value="P_proprotein"/>
    <property type="match status" value="1"/>
</dbReference>
<keyword evidence="5" id="KW-1015">Disulfide bond</keyword>
<evidence type="ECO:0000256" key="1">
    <source>
        <dbReference type="ARBA" id="ARBA00022670"/>
    </source>
</evidence>
<evidence type="ECO:0000256" key="3">
    <source>
        <dbReference type="ARBA" id="ARBA00022801"/>
    </source>
</evidence>
<evidence type="ECO:0000256" key="5">
    <source>
        <dbReference type="ARBA" id="ARBA00023157"/>
    </source>
</evidence>
<dbReference type="PANTHER" id="PTHR42884">
    <property type="entry name" value="PROPROTEIN CONVERTASE SUBTILISIN/KEXIN-RELATED"/>
    <property type="match status" value="1"/>
</dbReference>
<dbReference type="InterPro" id="IPR002884">
    <property type="entry name" value="P_dom"/>
</dbReference>
<dbReference type="GO" id="GO:0016485">
    <property type="term" value="P:protein processing"/>
    <property type="evidence" value="ECO:0007669"/>
    <property type="project" value="TreeGrafter"/>
</dbReference>
<accession>A0A3P8CQF7</accession>
<evidence type="ECO:0000256" key="6">
    <source>
        <dbReference type="PROSITE-ProRule" id="PRU01240"/>
    </source>
</evidence>
<dbReference type="Gene3D" id="3.40.50.200">
    <property type="entry name" value="Peptidase S8/S53 domain"/>
    <property type="match status" value="2"/>
</dbReference>
<dbReference type="SUPFAM" id="SSF52743">
    <property type="entry name" value="Subtilisin-like"/>
    <property type="match status" value="2"/>
</dbReference>
<keyword evidence="4" id="KW-0720">Serine protease</keyword>
<comment type="caution">
    <text evidence="6">Lacks conserved residue(s) required for the propagation of feature annotation.</text>
</comment>
<dbReference type="SUPFAM" id="SSF49785">
    <property type="entry name" value="Galactose-binding domain-like"/>
    <property type="match status" value="1"/>
</dbReference>
<gene>
    <name evidence="8" type="ORF">SMTD_LOCUS7893</name>
</gene>
<keyword evidence="1" id="KW-0645">Protease</keyword>
<dbReference type="Proteomes" id="UP000269396">
    <property type="component" value="Unassembled WGS sequence"/>
</dbReference>
<dbReference type="PROSITE" id="PS51829">
    <property type="entry name" value="P_HOMO_B"/>
    <property type="match status" value="1"/>
</dbReference>
<proteinExistence type="inferred from homology"/>
<dbReference type="InterPro" id="IPR008979">
    <property type="entry name" value="Galactose-bd-like_sf"/>
</dbReference>
<dbReference type="InterPro" id="IPR000209">
    <property type="entry name" value="Peptidase_S8/S53_dom"/>
</dbReference>
<dbReference type="PANTHER" id="PTHR42884:SF23">
    <property type="entry name" value="FURIN-LIKE PROTEASE 2"/>
    <property type="match status" value="1"/>
</dbReference>